<dbReference type="SMART" id="SM00672">
    <property type="entry name" value="CAP10"/>
    <property type="match status" value="1"/>
</dbReference>
<reference evidence="9" key="1">
    <citation type="submission" date="2021-12" db="EMBL/GenBank/DDBJ databases">
        <authorList>
            <person name="King R."/>
        </authorList>
    </citation>
    <scope>NUCLEOTIDE SEQUENCE</scope>
</reference>
<dbReference type="AlphaFoldDB" id="A0A9P0APB4"/>
<comment type="pathway">
    <text evidence="2">Protein modification; protein glycosylation.</text>
</comment>
<dbReference type="GO" id="GO:0035252">
    <property type="term" value="F:UDP-xylosyltransferase activity"/>
    <property type="evidence" value="ECO:0007669"/>
    <property type="project" value="TreeGrafter"/>
</dbReference>
<dbReference type="GO" id="GO:0035251">
    <property type="term" value="F:UDP-glucosyltransferase activity"/>
    <property type="evidence" value="ECO:0007669"/>
    <property type="project" value="TreeGrafter"/>
</dbReference>
<comment type="similarity">
    <text evidence="3">Belongs to the glycosyltransferase 90 family.</text>
</comment>
<evidence type="ECO:0000256" key="3">
    <source>
        <dbReference type="ARBA" id="ARBA00010118"/>
    </source>
</evidence>
<evidence type="ECO:0000256" key="7">
    <source>
        <dbReference type="SAM" id="SignalP"/>
    </source>
</evidence>
<gene>
    <name evidence="9" type="ORF">BEMITA_LOCUS13119</name>
</gene>
<name>A0A9P0APB4_BEMTA</name>
<dbReference type="PANTHER" id="PTHR12203:SF35">
    <property type="entry name" value="PROTEIN O-GLUCOSYLTRANSFERASE 1"/>
    <property type="match status" value="1"/>
</dbReference>
<evidence type="ECO:0000259" key="8">
    <source>
        <dbReference type="SMART" id="SM00672"/>
    </source>
</evidence>
<evidence type="ECO:0000256" key="1">
    <source>
        <dbReference type="ARBA" id="ARBA00004319"/>
    </source>
</evidence>
<keyword evidence="4" id="KW-0328">Glycosyltransferase</keyword>
<dbReference type="KEGG" id="btab:109038780"/>
<comment type="function">
    <text evidence="6">Protein O-glucosyltransferase. Catalyzes the reaction that attaches glucose through an O-glycosidic linkage to a conserved serine residue found in the consensus sequence C-X-S-X-[PA]-C in epidermal growth factor-like repeats. Regulates Notch signaling by glucosylating Notch in the ER, glucosylation is required for the correct folding and cleavage of Notch.</text>
</comment>
<dbReference type="GO" id="GO:0006493">
    <property type="term" value="P:protein O-linked glycosylation"/>
    <property type="evidence" value="ECO:0007669"/>
    <property type="project" value="TreeGrafter"/>
</dbReference>
<proteinExistence type="inferred from homology"/>
<feature type="chain" id="PRO_5040463478" description="Glycosyl transferase CAP10 domain-containing protein" evidence="7">
    <location>
        <begin position="25"/>
        <end position="410"/>
    </location>
</feature>
<dbReference type="InterPro" id="IPR006598">
    <property type="entry name" value="CAP10"/>
</dbReference>
<dbReference type="InterPro" id="IPR051091">
    <property type="entry name" value="O-Glucosyltr/Glycosyltrsf_90"/>
</dbReference>
<keyword evidence="10" id="KW-1185">Reference proteome</keyword>
<evidence type="ECO:0000256" key="2">
    <source>
        <dbReference type="ARBA" id="ARBA00004922"/>
    </source>
</evidence>
<keyword evidence="7" id="KW-0732">Signal</keyword>
<dbReference type="GO" id="GO:0045747">
    <property type="term" value="P:positive regulation of Notch signaling pathway"/>
    <property type="evidence" value="ECO:0007669"/>
    <property type="project" value="TreeGrafter"/>
</dbReference>
<feature type="domain" description="Glycosyl transferase CAP10" evidence="8">
    <location>
        <begin position="137"/>
        <end position="390"/>
    </location>
</feature>
<evidence type="ECO:0000256" key="4">
    <source>
        <dbReference type="ARBA" id="ARBA00022676"/>
    </source>
</evidence>
<sequence length="410" mass="47505">MEDLSSKLIFLFFILFSTHDFGFCGDTCDPGDNSICSQEPTSKSSVYAKEASYIVSEIEKAEKEFKPCHDPLSCYSPVIQADLKPFKGGITKDMISEAEKKGTKYQIIDGQLYRSKDCMFPARCSGIEHFILNIIAKLPDIEFIINTRDWPQISTHFDKPIPVFSFSKTRSYYDIMYPAWSFWSGGPAISLYPKGIGRWDIFRKALKHATEKWPWNSKKPTAFFRGSRTSDERDQLILLSRDSPDLVDAAFTKNQAWKSDKDTLYAPPAEEVSLEDHCKFKYLFNFRGVAASFRLKYLFLCKSLVFHVGDEWQEFFYPALKKWIHYIPVPTQATKSEIRALIEFFKEHDDLSRKIAERGHDFIASNLKFKDIEWYWKTLLNKYAKLLTYKPTLDESLILIERSGGPKTEL</sequence>
<evidence type="ECO:0000256" key="6">
    <source>
        <dbReference type="ARBA" id="ARBA00045690"/>
    </source>
</evidence>
<dbReference type="EMBL" id="OU963869">
    <property type="protein sequence ID" value="CAH0394870.1"/>
    <property type="molecule type" value="Genomic_DNA"/>
</dbReference>
<feature type="signal peptide" evidence="7">
    <location>
        <begin position="1"/>
        <end position="24"/>
    </location>
</feature>
<evidence type="ECO:0000313" key="10">
    <source>
        <dbReference type="Proteomes" id="UP001152759"/>
    </source>
</evidence>
<dbReference type="PANTHER" id="PTHR12203">
    <property type="entry name" value="KDEL LYS-ASP-GLU-LEU CONTAINING - RELATED"/>
    <property type="match status" value="1"/>
</dbReference>
<keyword evidence="5" id="KW-0808">Transferase</keyword>
<dbReference type="Proteomes" id="UP001152759">
    <property type="component" value="Chromosome 8"/>
</dbReference>
<evidence type="ECO:0000256" key="5">
    <source>
        <dbReference type="ARBA" id="ARBA00022679"/>
    </source>
</evidence>
<organism evidence="9 10">
    <name type="scientific">Bemisia tabaci</name>
    <name type="common">Sweetpotato whitefly</name>
    <name type="synonym">Aleurodes tabaci</name>
    <dbReference type="NCBI Taxonomy" id="7038"/>
    <lineage>
        <taxon>Eukaryota</taxon>
        <taxon>Metazoa</taxon>
        <taxon>Ecdysozoa</taxon>
        <taxon>Arthropoda</taxon>
        <taxon>Hexapoda</taxon>
        <taxon>Insecta</taxon>
        <taxon>Pterygota</taxon>
        <taxon>Neoptera</taxon>
        <taxon>Paraneoptera</taxon>
        <taxon>Hemiptera</taxon>
        <taxon>Sternorrhyncha</taxon>
        <taxon>Aleyrodoidea</taxon>
        <taxon>Aleyrodidae</taxon>
        <taxon>Aleyrodinae</taxon>
        <taxon>Bemisia</taxon>
    </lineage>
</organism>
<dbReference type="Pfam" id="PF05686">
    <property type="entry name" value="Glyco_transf_90"/>
    <property type="match status" value="1"/>
</dbReference>
<accession>A0A9P0APB4</accession>
<protein>
    <recommendedName>
        <fullName evidence="8">Glycosyl transferase CAP10 domain-containing protein</fullName>
    </recommendedName>
</protein>
<comment type="subcellular location">
    <subcellularLocation>
        <location evidence="1">Endoplasmic reticulum lumen</location>
    </subcellularLocation>
</comment>
<dbReference type="GO" id="GO:0005788">
    <property type="term" value="C:endoplasmic reticulum lumen"/>
    <property type="evidence" value="ECO:0007669"/>
    <property type="project" value="UniProtKB-SubCell"/>
</dbReference>
<evidence type="ECO:0000313" key="9">
    <source>
        <dbReference type="EMBL" id="CAH0394870.1"/>
    </source>
</evidence>